<sequence>MMYVENTVGSLSNLLVNPNSSYILGLWGADKYERTSSIGLSNTDLNLIRRFAEYLLSRFPKDRLRLRIYNGEVPKMFECLRSSCCRSSKNKLPAYHIYVNSRPLLREFRTALACRNLLVKTALDAYLAGRFDGDGSISAYRKYCRIVYGNCDDLVKDRLLLSDLKTSVYKYHKAGTYCLYFSEVTLDRFLERIKPYSLSNKLQ</sequence>
<dbReference type="Gene3D" id="3.10.28.10">
    <property type="entry name" value="Homing endonucleases"/>
    <property type="match status" value="1"/>
</dbReference>
<reference evidence="1 2" key="1">
    <citation type="journal article" date="2018" name="Nat. Biotechnol.">
        <title>A standardized bacterial taxonomy based on genome phylogeny substantially revises the tree of life.</title>
        <authorList>
            <person name="Parks D.H."/>
            <person name="Chuvochina M."/>
            <person name="Waite D.W."/>
            <person name="Rinke C."/>
            <person name="Skarshewski A."/>
            <person name="Chaumeil P.A."/>
            <person name="Hugenholtz P."/>
        </authorList>
    </citation>
    <scope>NUCLEOTIDE SEQUENCE [LARGE SCALE GENOMIC DNA]</scope>
    <source>
        <strain evidence="1">UBA10185</strain>
    </source>
</reference>
<organism evidence="1 2">
    <name type="scientific">candidate division WWE3 bacterium</name>
    <dbReference type="NCBI Taxonomy" id="2053526"/>
    <lineage>
        <taxon>Bacteria</taxon>
        <taxon>Katanobacteria</taxon>
    </lineage>
</organism>
<accession>A0A351JTM8</accession>
<protein>
    <recommendedName>
        <fullName evidence="3">DOD-type homing endonuclease domain-containing protein</fullName>
    </recommendedName>
</protein>
<dbReference type="AlphaFoldDB" id="A0A351JTM8"/>
<proteinExistence type="predicted"/>
<dbReference type="EMBL" id="DNHX01000027">
    <property type="protein sequence ID" value="HAZ29648.1"/>
    <property type="molecule type" value="Genomic_DNA"/>
</dbReference>
<evidence type="ECO:0008006" key="3">
    <source>
        <dbReference type="Google" id="ProtNLM"/>
    </source>
</evidence>
<evidence type="ECO:0000313" key="2">
    <source>
        <dbReference type="Proteomes" id="UP000264072"/>
    </source>
</evidence>
<gene>
    <name evidence="1" type="ORF">DCY43_02775</name>
</gene>
<dbReference type="Proteomes" id="UP000264072">
    <property type="component" value="Unassembled WGS sequence"/>
</dbReference>
<name>A0A351JTM8_UNCKA</name>
<dbReference type="SUPFAM" id="SSF55608">
    <property type="entry name" value="Homing endonucleases"/>
    <property type="match status" value="1"/>
</dbReference>
<evidence type="ECO:0000313" key="1">
    <source>
        <dbReference type="EMBL" id="HAZ29648.1"/>
    </source>
</evidence>
<dbReference type="InterPro" id="IPR027434">
    <property type="entry name" value="Homing_endonucl"/>
</dbReference>
<comment type="caution">
    <text evidence="1">The sequence shown here is derived from an EMBL/GenBank/DDBJ whole genome shotgun (WGS) entry which is preliminary data.</text>
</comment>